<name>A0A6N7Z1X2_9PSEU</name>
<feature type="domain" description="EamA" evidence="3">
    <location>
        <begin position="2"/>
        <end position="132"/>
    </location>
</feature>
<feature type="transmembrane region" description="Helical" evidence="2">
    <location>
        <begin position="89"/>
        <end position="110"/>
    </location>
</feature>
<proteinExistence type="inferred from homology"/>
<feature type="transmembrane region" description="Helical" evidence="2">
    <location>
        <begin position="116"/>
        <end position="133"/>
    </location>
</feature>
<feature type="transmembrane region" description="Helical" evidence="2">
    <location>
        <begin position="6"/>
        <end position="23"/>
    </location>
</feature>
<accession>A0A6N7Z1X2</accession>
<reference evidence="4 5" key="1">
    <citation type="submission" date="2019-11" db="EMBL/GenBank/DDBJ databases">
        <title>Draft genome of Amycolatopsis RM579.</title>
        <authorList>
            <person name="Duangmal K."/>
            <person name="Mingma R."/>
        </authorList>
    </citation>
    <scope>NUCLEOTIDE SEQUENCE [LARGE SCALE GENOMIC DNA]</scope>
    <source>
        <strain evidence="4 5">RM579</strain>
    </source>
</reference>
<dbReference type="OrthoDB" id="68076at2"/>
<evidence type="ECO:0000259" key="3">
    <source>
        <dbReference type="Pfam" id="PF00892"/>
    </source>
</evidence>
<comment type="caution">
    <text evidence="4">The sequence shown here is derived from an EMBL/GenBank/DDBJ whole genome shotgun (WGS) entry which is preliminary data.</text>
</comment>
<evidence type="ECO:0000313" key="5">
    <source>
        <dbReference type="Proteomes" id="UP000440096"/>
    </source>
</evidence>
<feature type="transmembrane region" description="Helical" evidence="2">
    <location>
        <begin position="200"/>
        <end position="221"/>
    </location>
</feature>
<evidence type="ECO:0000256" key="2">
    <source>
        <dbReference type="SAM" id="Phobius"/>
    </source>
</evidence>
<dbReference type="Gene3D" id="1.10.3730.20">
    <property type="match status" value="1"/>
</dbReference>
<keyword evidence="2" id="KW-1133">Transmembrane helix</keyword>
<protein>
    <submittedName>
        <fullName evidence="4">EamA family transporter</fullName>
    </submittedName>
</protein>
<evidence type="ECO:0000313" key="4">
    <source>
        <dbReference type="EMBL" id="MTD53921.1"/>
    </source>
</evidence>
<feature type="transmembrane region" description="Helical" evidence="2">
    <location>
        <begin position="227"/>
        <end position="249"/>
    </location>
</feature>
<dbReference type="SUPFAM" id="SSF103481">
    <property type="entry name" value="Multidrug resistance efflux transporter EmrE"/>
    <property type="match status" value="2"/>
</dbReference>
<dbReference type="Proteomes" id="UP000440096">
    <property type="component" value="Unassembled WGS sequence"/>
</dbReference>
<evidence type="ECO:0000256" key="1">
    <source>
        <dbReference type="ARBA" id="ARBA00007362"/>
    </source>
</evidence>
<feature type="transmembrane region" description="Helical" evidence="2">
    <location>
        <begin position="145"/>
        <end position="165"/>
    </location>
</feature>
<feature type="transmembrane region" description="Helical" evidence="2">
    <location>
        <begin position="171"/>
        <end position="191"/>
    </location>
</feature>
<gene>
    <name evidence="4" type="ORF">GKO32_08005</name>
</gene>
<comment type="similarity">
    <text evidence="1">Belongs to the EamA transporter family.</text>
</comment>
<keyword evidence="2" id="KW-0472">Membrane</keyword>
<organism evidence="4 5">
    <name type="scientific">Amycolatopsis pithecellobii</name>
    <dbReference type="NCBI Taxonomy" id="664692"/>
    <lineage>
        <taxon>Bacteria</taxon>
        <taxon>Bacillati</taxon>
        <taxon>Actinomycetota</taxon>
        <taxon>Actinomycetes</taxon>
        <taxon>Pseudonocardiales</taxon>
        <taxon>Pseudonocardiaceae</taxon>
        <taxon>Amycolatopsis</taxon>
    </lineage>
</organism>
<dbReference type="Pfam" id="PF00892">
    <property type="entry name" value="EamA"/>
    <property type="match status" value="1"/>
</dbReference>
<dbReference type="RefSeq" id="WP_154756152.1">
    <property type="nucleotide sequence ID" value="NZ_WMBA01000008.1"/>
</dbReference>
<dbReference type="InterPro" id="IPR000620">
    <property type="entry name" value="EamA_dom"/>
</dbReference>
<dbReference type="InterPro" id="IPR037185">
    <property type="entry name" value="EmrE-like"/>
</dbReference>
<feature type="transmembrane region" description="Helical" evidence="2">
    <location>
        <begin position="30"/>
        <end position="51"/>
    </location>
</feature>
<dbReference type="AlphaFoldDB" id="A0A6N7Z1X2"/>
<feature type="transmembrane region" description="Helical" evidence="2">
    <location>
        <begin position="63"/>
        <end position="82"/>
    </location>
</feature>
<dbReference type="EMBL" id="WMBA01000008">
    <property type="protein sequence ID" value="MTD53921.1"/>
    <property type="molecule type" value="Genomic_DNA"/>
</dbReference>
<sequence>MGTLLALASAISYGVSDFAGGLLSRRASFAAVAFAGQVGGLGLAALLAAFVAAPDVAVGDLGWGALSGMGTGIGMLFLFRGLASGSMSVVVPMSAVGGVALPVVAGVTFLGERPSLVAWLGVILALPALWLVGRGTSTTSPTSGAADGLVASVGIAIQYLALAQASPGAGLWPVVTGRVAAILVILPLLLATRPRMRRRLALPAAATGAAAALALVCYLLATRLQLVVIAVVLSSLYPAIPVLLGITVLHERLSRRQVTGLAAATVAVLLLALG</sequence>
<keyword evidence="5" id="KW-1185">Reference proteome</keyword>
<dbReference type="GO" id="GO:0016020">
    <property type="term" value="C:membrane"/>
    <property type="evidence" value="ECO:0007669"/>
    <property type="project" value="InterPro"/>
</dbReference>
<keyword evidence="2" id="KW-0812">Transmembrane</keyword>